<evidence type="ECO:0000313" key="3">
    <source>
        <dbReference type="EMBL" id="GCE13704.1"/>
    </source>
</evidence>
<proteinExistence type="inferred from homology"/>
<evidence type="ECO:0000256" key="2">
    <source>
        <dbReference type="ARBA" id="ARBA00023002"/>
    </source>
</evidence>
<dbReference type="PANTHER" id="PTHR43639">
    <property type="entry name" value="OXIDOREDUCTASE, SHORT-CHAIN DEHYDROGENASE/REDUCTASE FAMILY (AFU_ORTHOLOGUE AFUA_5G02870)"/>
    <property type="match status" value="1"/>
</dbReference>
<dbReference type="Proteomes" id="UP000287352">
    <property type="component" value="Unassembled WGS sequence"/>
</dbReference>
<evidence type="ECO:0000256" key="1">
    <source>
        <dbReference type="ARBA" id="ARBA00006484"/>
    </source>
</evidence>
<gene>
    <name evidence="3" type="primary">fabG_1</name>
    <name evidence="3" type="ORF">KTT_35630</name>
</gene>
<comment type="similarity">
    <text evidence="1">Belongs to the short-chain dehydrogenases/reductases (SDR) family.</text>
</comment>
<reference evidence="4" key="1">
    <citation type="submission" date="2018-12" db="EMBL/GenBank/DDBJ databases">
        <title>Tengunoibacter tsumagoiensis gen. nov., sp. nov., Dictyobacter kobayashii sp. nov., D. alpinus sp. nov., and D. joshuensis sp. nov. and description of Dictyobacteraceae fam. nov. within the order Ktedonobacterales isolated from Tengu-no-mugimeshi.</title>
        <authorList>
            <person name="Wang C.M."/>
            <person name="Zheng Y."/>
            <person name="Sakai Y."/>
            <person name="Toyoda A."/>
            <person name="Minakuchi Y."/>
            <person name="Abe K."/>
            <person name="Yokota A."/>
            <person name="Yabe S."/>
        </authorList>
    </citation>
    <scope>NUCLEOTIDE SEQUENCE [LARGE SCALE GENOMIC DNA]</scope>
    <source>
        <strain evidence="4">Uno3</strain>
    </source>
</reference>
<accession>A0A402A3I5</accession>
<dbReference type="SUPFAM" id="SSF51735">
    <property type="entry name" value="NAD(P)-binding Rossmann-fold domains"/>
    <property type="match status" value="1"/>
</dbReference>
<sequence length="261" mass="27308">MSALAGRSALVTGAGIGIGQAIAIELARQGAAVALHYASSAQGAQEAVAEIERFGGKAIAVSGKLGEVSTCRRIVDEAAEAFGGLDILVNNAGITHAMSFLKTSEEIYNEVFDLNMRGYYFCTQQAVTYMLKRGRGSIVNITSVHGAAGFPRHSAYAATKGAIIAFTRELAVELAGQHIRVNAVGPGLIEVPRYFDIPGYTNEFGGSLVPYGRAGQPQDIAPAVAFLASDAADFITGQVLYIDGGTTAKMALDWDETAQGE</sequence>
<comment type="caution">
    <text evidence="3">The sequence shown here is derived from an EMBL/GenBank/DDBJ whole genome shotgun (WGS) entry which is preliminary data.</text>
</comment>
<organism evidence="3 4">
    <name type="scientific">Tengunoibacter tsumagoiensis</name>
    <dbReference type="NCBI Taxonomy" id="2014871"/>
    <lineage>
        <taxon>Bacteria</taxon>
        <taxon>Bacillati</taxon>
        <taxon>Chloroflexota</taxon>
        <taxon>Ktedonobacteria</taxon>
        <taxon>Ktedonobacterales</taxon>
        <taxon>Dictyobacteraceae</taxon>
        <taxon>Tengunoibacter</taxon>
    </lineage>
</organism>
<dbReference type="NCBIfam" id="NF009466">
    <property type="entry name" value="PRK12826.1-2"/>
    <property type="match status" value="1"/>
</dbReference>
<dbReference type="PANTHER" id="PTHR43639:SF1">
    <property type="entry name" value="SHORT-CHAIN DEHYDROGENASE_REDUCTASE FAMILY PROTEIN"/>
    <property type="match status" value="1"/>
</dbReference>
<dbReference type="FunFam" id="3.40.50.720:FF:000084">
    <property type="entry name" value="Short-chain dehydrogenase reductase"/>
    <property type="match status" value="1"/>
</dbReference>
<dbReference type="InterPro" id="IPR020904">
    <property type="entry name" value="Sc_DH/Rdtase_CS"/>
</dbReference>
<name>A0A402A3I5_9CHLR</name>
<dbReference type="InterPro" id="IPR036291">
    <property type="entry name" value="NAD(P)-bd_dom_sf"/>
</dbReference>
<keyword evidence="2" id="KW-0560">Oxidoreductase</keyword>
<dbReference type="PROSITE" id="PS00061">
    <property type="entry name" value="ADH_SHORT"/>
    <property type="match status" value="1"/>
</dbReference>
<dbReference type="NCBIfam" id="NF005559">
    <property type="entry name" value="PRK07231.1"/>
    <property type="match status" value="1"/>
</dbReference>
<dbReference type="RefSeq" id="WP_126581208.1">
    <property type="nucleotide sequence ID" value="NZ_BIFR01000001.1"/>
</dbReference>
<protein>
    <submittedName>
        <fullName evidence="3">3-ketoacyl-ACP reductase</fullName>
    </submittedName>
</protein>
<dbReference type="AlphaFoldDB" id="A0A402A3I5"/>
<dbReference type="PRINTS" id="PR00081">
    <property type="entry name" value="GDHRDH"/>
</dbReference>
<dbReference type="OrthoDB" id="125587at2"/>
<dbReference type="EMBL" id="BIFR01000001">
    <property type="protein sequence ID" value="GCE13704.1"/>
    <property type="molecule type" value="Genomic_DNA"/>
</dbReference>
<dbReference type="PRINTS" id="PR00080">
    <property type="entry name" value="SDRFAMILY"/>
</dbReference>
<dbReference type="GO" id="GO:0016491">
    <property type="term" value="F:oxidoreductase activity"/>
    <property type="evidence" value="ECO:0007669"/>
    <property type="project" value="UniProtKB-KW"/>
</dbReference>
<dbReference type="InterPro" id="IPR002347">
    <property type="entry name" value="SDR_fam"/>
</dbReference>
<evidence type="ECO:0000313" key="4">
    <source>
        <dbReference type="Proteomes" id="UP000287352"/>
    </source>
</evidence>
<keyword evidence="4" id="KW-1185">Reference proteome</keyword>
<dbReference type="Gene3D" id="3.40.50.720">
    <property type="entry name" value="NAD(P)-binding Rossmann-like Domain"/>
    <property type="match status" value="1"/>
</dbReference>
<dbReference type="Pfam" id="PF13561">
    <property type="entry name" value="adh_short_C2"/>
    <property type="match status" value="1"/>
</dbReference>